<feature type="compositionally biased region" description="Polar residues" evidence="6">
    <location>
        <begin position="431"/>
        <end position="449"/>
    </location>
</feature>
<dbReference type="PROSITE" id="PS00518">
    <property type="entry name" value="ZF_RING_1"/>
    <property type="match status" value="1"/>
</dbReference>
<evidence type="ECO:0000259" key="7">
    <source>
        <dbReference type="PROSITE" id="PS50089"/>
    </source>
</evidence>
<reference evidence="9" key="1">
    <citation type="submission" date="2019-08" db="EMBL/GenBank/DDBJ databases">
        <title>The improved chromosome-level genome for the pearl oyster Pinctada fucata martensii using PacBio sequencing and Hi-C.</title>
        <authorList>
            <person name="Zheng Z."/>
        </authorList>
    </citation>
    <scope>NUCLEOTIDE SEQUENCE</scope>
    <source>
        <strain evidence="9">ZZ-2019</strain>
        <tissue evidence="9">Adductor muscle</tissue>
    </source>
</reference>
<feature type="compositionally biased region" description="Polar residues" evidence="6">
    <location>
        <begin position="554"/>
        <end position="571"/>
    </location>
</feature>
<dbReference type="SMART" id="SM00184">
    <property type="entry name" value="RING"/>
    <property type="match status" value="1"/>
</dbReference>
<feature type="domain" description="B box-type" evidence="8">
    <location>
        <begin position="99"/>
        <end position="141"/>
    </location>
</feature>
<dbReference type="InterPro" id="IPR001841">
    <property type="entry name" value="Znf_RING"/>
</dbReference>
<organism evidence="9 10">
    <name type="scientific">Pinctada imbricata</name>
    <name type="common">Atlantic pearl-oyster</name>
    <name type="synonym">Pinctada martensii</name>
    <dbReference type="NCBI Taxonomy" id="66713"/>
    <lineage>
        <taxon>Eukaryota</taxon>
        <taxon>Metazoa</taxon>
        <taxon>Spiralia</taxon>
        <taxon>Lophotrochozoa</taxon>
        <taxon>Mollusca</taxon>
        <taxon>Bivalvia</taxon>
        <taxon>Autobranchia</taxon>
        <taxon>Pteriomorphia</taxon>
        <taxon>Pterioida</taxon>
        <taxon>Pterioidea</taxon>
        <taxon>Pteriidae</taxon>
        <taxon>Pinctada</taxon>
    </lineage>
</organism>
<keyword evidence="2 4" id="KW-0863">Zinc-finger</keyword>
<keyword evidence="3" id="KW-0862">Zinc</keyword>
<dbReference type="SUPFAM" id="SSF57850">
    <property type="entry name" value="RING/U-box"/>
    <property type="match status" value="1"/>
</dbReference>
<proteinExistence type="predicted"/>
<keyword evidence="5" id="KW-0175">Coiled coil</keyword>
<dbReference type="PANTHER" id="PTHR25462">
    <property type="entry name" value="BONUS, ISOFORM C-RELATED"/>
    <property type="match status" value="1"/>
</dbReference>
<evidence type="ECO:0000256" key="2">
    <source>
        <dbReference type="ARBA" id="ARBA00022771"/>
    </source>
</evidence>
<accession>A0AA88YBZ3</accession>
<dbReference type="InterPro" id="IPR013083">
    <property type="entry name" value="Znf_RING/FYVE/PHD"/>
</dbReference>
<evidence type="ECO:0000256" key="1">
    <source>
        <dbReference type="ARBA" id="ARBA00022723"/>
    </source>
</evidence>
<dbReference type="InterPro" id="IPR047153">
    <property type="entry name" value="TRIM45/56/19-like"/>
</dbReference>
<dbReference type="InterPro" id="IPR000315">
    <property type="entry name" value="Znf_B-box"/>
</dbReference>
<dbReference type="Proteomes" id="UP001186944">
    <property type="component" value="Unassembled WGS sequence"/>
</dbReference>
<dbReference type="GO" id="GO:0008270">
    <property type="term" value="F:zinc ion binding"/>
    <property type="evidence" value="ECO:0007669"/>
    <property type="project" value="UniProtKB-KW"/>
</dbReference>
<protein>
    <submittedName>
        <fullName evidence="9">Uncharacterized protein</fullName>
    </submittedName>
</protein>
<feature type="region of interest" description="Disordered" evidence="6">
    <location>
        <begin position="592"/>
        <end position="653"/>
    </location>
</feature>
<dbReference type="PANTHER" id="PTHR25462:SF296">
    <property type="entry name" value="MEIOTIC P26, ISOFORM F"/>
    <property type="match status" value="1"/>
</dbReference>
<dbReference type="Pfam" id="PF13445">
    <property type="entry name" value="zf-RING_UBOX"/>
    <property type="match status" value="1"/>
</dbReference>
<evidence type="ECO:0000259" key="8">
    <source>
        <dbReference type="PROSITE" id="PS50119"/>
    </source>
</evidence>
<keyword evidence="1" id="KW-0479">Metal-binding</keyword>
<feature type="region of interest" description="Disordered" evidence="6">
    <location>
        <begin position="379"/>
        <end position="450"/>
    </location>
</feature>
<sequence length="653" mass="72210">MDKELMCAICLEFFDTPLMLPCSHNFCKKCLAGIISSREQYSYRSRSFDCPLCQRKTVLERPGTESFPVNLSLENVIHAYKSEADVSFNDASWTRDVNDTAGPCQLHKEALEFYCLSCNQAVCKKCNCNDKEGATHRVFPIKEQMHRCQTNILKCLSEVKKKCTSLTDRIQLLGDISAGVDENEKYIEARLDEEVESLISKLKSQKEELKRQLHNDMLEIKLPIEDQKRKHQALNSTVLDHQRKLSLVKGTRDPSLRIKLLQESERQMNSLLCFDLAWFSAHKMPTINMPTWTLDKQTLEQAICNLSWKKTGVIEQSIGWSRGSSPGIDSITIPTSTLTKLDIKDDKTDVAKYFDKEKKSHGGHPSLFFWKSIDEAPKSTNGFPTERRSLVRGASEPPTTHRSSVSIQRRQHPGQGNLSQGQVSRSQSSRLENQGQGDNLTQNGSSSRNVPVHFVSSISSQPLQSQQSNFNIRLPHRSDFDIPTNIVPTSSTAISSAPRFSLPGSTNGMTIQLRRNSESGLQALHNTDSSNTSVTSPTLPITTPITTSLLANLPSGSNVPSSTPSALSTNEAGAASAPVSMETGLVNERLVAPTASGNPTDSISQSQSGESSFSDANLPVITSRDFSPSRGGNPAVAGRRTCRPRRVLKKWNS</sequence>
<dbReference type="PROSITE" id="PS50119">
    <property type="entry name" value="ZF_BBOX"/>
    <property type="match status" value="1"/>
</dbReference>
<evidence type="ECO:0000313" key="10">
    <source>
        <dbReference type="Proteomes" id="UP001186944"/>
    </source>
</evidence>
<gene>
    <name evidence="9" type="ORF">FSP39_000201</name>
</gene>
<dbReference type="InterPro" id="IPR027370">
    <property type="entry name" value="Znf-RING_euk"/>
</dbReference>
<evidence type="ECO:0000256" key="3">
    <source>
        <dbReference type="ARBA" id="ARBA00022833"/>
    </source>
</evidence>
<evidence type="ECO:0000256" key="5">
    <source>
        <dbReference type="SAM" id="Coils"/>
    </source>
</evidence>
<comment type="caution">
    <text evidence="9">The sequence shown here is derived from an EMBL/GenBank/DDBJ whole genome shotgun (WGS) entry which is preliminary data.</text>
</comment>
<feature type="compositionally biased region" description="Basic residues" evidence="6">
    <location>
        <begin position="640"/>
        <end position="653"/>
    </location>
</feature>
<evidence type="ECO:0000256" key="4">
    <source>
        <dbReference type="PROSITE-ProRule" id="PRU00024"/>
    </source>
</evidence>
<feature type="compositionally biased region" description="Low complexity" evidence="6">
    <location>
        <begin position="419"/>
        <end position="430"/>
    </location>
</feature>
<dbReference type="SUPFAM" id="SSF57845">
    <property type="entry name" value="B-box zinc-binding domain"/>
    <property type="match status" value="1"/>
</dbReference>
<feature type="compositionally biased region" description="Polar residues" evidence="6">
    <location>
        <begin position="397"/>
        <end position="418"/>
    </location>
</feature>
<dbReference type="EMBL" id="VSWD01000006">
    <property type="protein sequence ID" value="KAK3099151.1"/>
    <property type="molecule type" value="Genomic_DNA"/>
</dbReference>
<dbReference type="PROSITE" id="PS50089">
    <property type="entry name" value="ZF_RING_2"/>
    <property type="match status" value="1"/>
</dbReference>
<feature type="domain" description="RING-type" evidence="7">
    <location>
        <begin position="7"/>
        <end position="54"/>
    </location>
</feature>
<dbReference type="Gene3D" id="3.30.160.60">
    <property type="entry name" value="Classic Zinc Finger"/>
    <property type="match status" value="1"/>
</dbReference>
<feature type="compositionally biased region" description="Low complexity" evidence="6">
    <location>
        <begin position="602"/>
        <end position="614"/>
    </location>
</feature>
<evidence type="ECO:0000256" key="6">
    <source>
        <dbReference type="SAM" id="MobiDB-lite"/>
    </source>
</evidence>
<dbReference type="AlphaFoldDB" id="A0AA88YBZ3"/>
<dbReference type="InterPro" id="IPR017907">
    <property type="entry name" value="Znf_RING_CS"/>
</dbReference>
<feature type="region of interest" description="Disordered" evidence="6">
    <location>
        <begin position="552"/>
        <end position="575"/>
    </location>
</feature>
<keyword evidence="10" id="KW-1185">Reference proteome</keyword>
<evidence type="ECO:0000313" key="9">
    <source>
        <dbReference type="EMBL" id="KAK3099151.1"/>
    </source>
</evidence>
<dbReference type="Gene3D" id="3.30.40.10">
    <property type="entry name" value="Zinc/RING finger domain, C3HC4 (zinc finger)"/>
    <property type="match status" value="1"/>
</dbReference>
<feature type="coiled-coil region" evidence="5">
    <location>
        <begin position="188"/>
        <end position="244"/>
    </location>
</feature>
<name>A0AA88YBZ3_PINIB</name>